<organism evidence="1 2">
    <name type="scientific">Collimonas pratensis</name>
    <dbReference type="NCBI Taxonomy" id="279113"/>
    <lineage>
        <taxon>Bacteria</taxon>
        <taxon>Pseudomonadati</taxon>
        <taxon>Pseudomonadota</taxon>
        <taxon>Betaproteobacteria</taxon>
        <taxon>Burkholderiales</taxon>
        <taxon>Oxalobacteraceae</taxon>
        <taxon>Collimonas</taxon>
    </lineage>
</organism>
<evidence type="ECO:0000313" key="2">
    <source>
        <dbReference type="Proteomes" id="UP000074561"/>
    </source>
</evidence>
<evidence type="ECO:0000313" key="1">
    <source>
        <dbReference type="EMBL" id="AMP04106.1"/>
    </source>
</evidence>
<name>A0A127Q289_9BURK</name>
<accession>A0A127Q289</accession>
<dbReference type="EMBL" id="CP013234">
    <property type="protein sequence ID" value="AMP04106.1"/>
    <property type="molecule type" value="Genomic_DNA"/>
</dbReference>
<reference evidence="1 2" key="1">
    <citation type="submission" date="2015-11" db="EMBL/GenBank/DDBJ databases">
        <title>Exploring the genomic traits of fungus-feeding bacterial genus Collimonas.</title>
        <authorList>
            <person name="Song C."/>
            <person name="Schmidt R."/>
            <person name="de Jager V."/>
            <person name="Krzyzanowska D."/>
            <person name="Jongedijk E."/>
            <person name="Cankar K."/>
            <person name="Beekwilder J."/>
            <person name="van Veen A."/>
            <person name="de Boer W."/>
            <person name="van Veen J.A."/>
            <person name="Garbeva P."/>
        </authorList>
    </citation>
    <scope>NUCLEOTIDE SEQUENCE [LARGE SCALE GENOMIC DNA]</scope>
    <source>
        <strain evidence="1 2">Ter91</strain>
    </source>
</reference>
<gene>
    <name evidence="1" type="ORF">CPter91_1733</name>
</gene>
<dbReference type="AlphaFoldDB" id="A0A127Q289"/>
<dbReference type="Proteomes" id="UP000074561">
    <property type="component" value="Chromosome"/>
</dbReference>
<dbReference type="PATRIC" id="fig|279113.9.peg.1720"/>
<dbReference type="KEGG" id="cpra:CPter91_1733"/>
<sequence>MLPPFVPPAPRGRNVFFPADGAAYLHPLVLTICKTVDEIKFSSVENRERNTRFDRRKYQIIFHCHSEINDLF</sequence>
<protein>
    <submittedName>
        <fullName evidence="1">Uncharacterized protein</fullName>
    </submittedName>
</protein>
<proteinExistence type="predicted"/>